<dbReference type="Gene3D" id="1.10.10.10">
    <property type="entry name" value="Winged helix-like DNA-binding domain superfamily/Winged helix DNA-binding domain"/>
    <property type="match status" value="1"/>
</dbReference>
<dbReference type="RefSeq" id="WP_060743387.1">
    <property type="nucleotide sequence ID" value="NZ_BEWQ01000006.1"/>
</dbReference>
<dbReference type="Proteomes" id="UP000472573">
    <property type="component" value="Unassembled WGS sequence"/>
</dbReference>
<dbReference type="GO" id="GO:0003677">
    <property type="term" value="F:DNA binding"/>
    <property type="evidence" value="ECO:0007669"/>
    <property type="project" value="UniProtKB-KW"/>
</dbReference>
<dbReference type="InterPro" id="IPR036388">
    <property type="entry name" value="WH-like_DNA-bd_sf"/>
</dbReference>
<dbReference type="GO" id="GO:0003700">
    <property type="term" value="F:DNA-binding transcription factor activity"/>
    <property type="evidence" value="ECO:0007669"/>
    <property type="project" value="InterPro"/>
</dbReference>
<dbReference type="Pfam" id="PF01022">
    <property type="entry name" value="HTH_5"/>
    <property type="match status" value="1"/>
</dbReference>
<evidence type="ECO:0000313" key="5">
    <source>
        <dbReference type="EMBL" id="KAF0413603.1"/>
    </source>
</evidence>
<dbReference type="EMBL" id="JADOFV010000003">
    <property type="protein sequence ID" value="MBF7127303.1"/>
    <property type="molecule type" value="Genomic_DNA"/>
</dbReference>
<dbReference type="PRINTS" id="PR00778">
    <property type="entry name" value="HTHARSR"/>
</dbReference>
<accession>A0A6L5A1C5</accession>
<reference evidence="5" key="2">
    <citation type="submission" date="2019-12" db="EMBL/GenBank/DDBJ databases">
        <title>SpeciesPrimer: A bioinformatics pipeline dedicated to the design of qPCR primers for the quantification of bacterial species.</title>
        <authorList>
            <person name="Dreier M."/>
            <person name="Berthoud H."/>
            <person name="Shani N."/>
            <person name="Wechsler D."/>
            <person name="Junier P."/>
        </authorList>
    </citation>
    <scope>NUCLEOTIDE SEQUENCE</scope>
    <source>
        <strain evidence="5">FAM13073</strain>
    </source>
</reference>
<dbReference type="PANTHER" id="PTHR33154">
    <property type="entry name" value="TRANSCRIPTIONAL REGULATOR, ARSR FAMILY"/>
    <property type="match status" value="1"/>
</dbReference>
<evidence type="ECO:0000313" key="7">
    <source>
        <dbReference type="Proteomes" id="UP000472573"/>
    </source>
</evidence>
<dbReference type="CDD" id="cd00090">
    <property type="entry name" value="HTH_ARSR"/>
    <property type="match status" value="1"/>
</dbReference>
<dbReference type="EMBL" id="WENB01000003">
    <property type="protein sequence ID" value="KAF0413603.1"/>
    <property type="molecule type" value="Genomic_DNA"/>
</dbReference>
<protein>
    <submittedName>
        <fullName evidence="6">Helix-turn-helix transcriptional regulator</fullName>
    </submittedName>
    <submittedName>
        <fullName evidence="5">Metalloregulator ArsR/SmtB family transcription factor</fullName>
    </submittedName>
</protein>
<evidence type="ECO:0000313" key="6">
    <source>
        <dbReference type="EMBL" id="MBF7127303.1"/>
    </source>
</evidence>
<organism evidence="6 8">
    <name type="scientific">Pediococcus pentosaceus</name>
    <dbReference type="NCBI Taxonomy" id="1255"/>
    <lineage>
        <taxon>Bacteria</taxon>
        <taxon>Bacillati</taxon>
        <taxon>Bacillota</taxon>
        <taxon>Bacilli</taxon>
        <taxon>Lactobacillales</taxon>
        <taxon>Lactobacillaceae</taxon>
        <taxon>Pediococcus</taxon>
    </lineage>
</organism>
<keyword evidence="7" id="KW-1185">Reference proteome</keyword>
<gene>
    <name evidence="5" type="ORF">GBO79_06515</name>
    <name evidence="6" type="ORF">ITQ97_05725</name>
</gene>
<dbReference type="NCBIfam" id="NF033788">
    <property type="entry name" value="HTH_metalloreg"/>
    <property type="match status" value="1"/>
</dbReference>
<reference evidence="5" key="1">
    <citation type="submission" date="2019-10" db="EMBL/GenBank/DDBJ databases">
        <authorList>
            <person name="Irmler S."/>
            <person name="Berthoud H."/>
            <person name="Roetschi A."/>
            <person name="Arias E."/>
            <person name="Shani N."/>
            <person name="Wuethrich D."/>
            <person name="Bruggmann R."/>
        </authorList>
    </citation>
    <scope>NUCLEOTIDE SEQUENCE</scope>
    <source>
        <strain evidence="5">FAM13073</strain>
    </source>
</reference>
<keyword evidence="3" id="KW-0804">Transcription</keyword>
<dbReference type="PANTHER" id="PTHR33154:SF33">
    <property type="entry name" value="TRANSCRIPTIONAL REPRESSOR SDPR"/>
    <property type="match status" value="1"/>
</dbReference>
<sequence>MTDFNQLKQDLNSVSEFLVILGDEKRQSIIIKLLSESNCDGLQVGELTEATGLSRPAVSHHLKVLKEAKIVDYRTNGTRNYYYLTHHTEEILKLKNFIDELLVVMEESK</sequence>
<reference evidence="6" key="4">
    <citation type="submission" date="2020-11" db="EMBL/GenBank/DDBJ databases">
        <title>Antibiotic susceptibility profiles of Pediococcus pentosaceus from various origins and their implications for the safety assessment of strains with food-technology applications.</title>
        <authorList>
            <person name="Shani N."/>
            <person name="Oberhaensli S."/>
            <person name="Arias E."/>
        </authorList>
    </citation>
    <scope>NUCLEOTIDE SEQUENCE</scope>
    <source>
        <strain evidence="6">FAM 19164</strain>
    </source>
</reference>
<keyword evidence="1" id="KW-0805">Transcription regulation</keyword>
<dbReference type="InterPro" id="IPR001845">
    <property type="entry name" value="HTH_ArsR_DNA-bd_dom"/>
</dbReference>
<keyword evidence="2" id="KW-0238">DNA-binding</keyword>
<evidence type="ECO:0000259" key="4">
    <source>
        <dbReference type="PROSITE" id="PS50987"/>
    </source>
</evidence>
<evidence type="ECO:0000256" key="3">
    <source>
        <dbReference type="ARBA" id="ARBA00023163"/>
    </source>
</evidence>
<proteinExistence type="predicted"/>
<evidence type="ECO:0000256" key="2">
    <source>
        <dbReference type="ARBA" id="ARBA00023125"/>
    </source>
</evidence>
<reference evidence="7" key="3">
    <citation type="submission" date="2020-03" db="EMBL/GenBank/DDBJ databases">
        <title>SpeciesPrimer: A bioinformatics pipeline dedicated to the design of qPCR primers for the quantification of bacterial species.</title>
        <authorList>
            <person name="Dreier M."/>
            <person name="Berthoud H."/>
            <person name="Shani N."/>
            <person name="Wechsler D."/>
            <person name="Junier P."/>
        </authorList>
    </citation>
    <scope>NUCLEOTIDE SEQUENCE [LARGE SCALE GENOMIC DNA]</scope>
    <source>
        <strain evidence="7">FAM13073</strain>
    </source>
</reference>
<dbReference type="InterPro" id="IPR011991">
    <property type="entry name" value="ArsR-like_HTH"/>
</dbReference>
<dbReference type="InterPro" id="IPR051081">
    <property type="entry name" value="HTH_MetalResp_TranReg"/>
</dbReference>
<evidence type="ECO:0000256" key="1">
    <source>
        <dbReference type="ARBA" id="ARBA00023015"/>
    </source>
</evidence>
<feature type="domain" description="HTH arsR-type" evidence="4">
    <location>
        <begin position="7"/>
        <end position="109"/>
    </location>
</feature>
<dbReference type="SUPFAM" id="SSF46785">
    <property type="entry name" value="Winged helix' DNA-binding domain"/>
    <property type="match status" value="1"/>
</dbReference>
<dbReference type="SMART" id="SM00418">
    <property type="entry name" value="HTH_ARSR"/>
    <property type="match status" value="1"/>
</dbReference>
<evidence type="ECO:0000313" key="8">
    <source>
        <dbReference type="Proteomes" id="UP000743107"/>
    </source>
</evidence>
<comment type="caution">
    <text evidence="6">The sequence shown here is derived from an EMBL/GenBank/DDBJ whole genome shotgun (WGS) entry which is preliminary data.</text>
</comment>
<dbReference type="AlphaFoldDB" id="A0A6L5A1C5"/>
<dbReference type="PROSITE" id="PS50987">
    <property type="entry name" value="HTH_ARSR_2"/>
    <property type="match status" value="1"/>
</dbReference>
<dbReference type="InterPro" id="IPR036390">
    <property type="entry name" value="WH_DNA-bd_sf"/>
</dbReference>
<name>A0A6L5A1C5_PEDPE</name>
<dbReference type="Proteomes" id="UP000743107">
    <property type="component" value="Unassembled WGS sequence"/>
</dbReference>